<dbReference type="Gene3D" id="1.10.730.10">
    <property type="entry name" value="Isoleucyl-tRNA Synthetase, Domain 1"/>
    <property type="match status" value="1"/>
</dbReference>
<evidence type="ECO:0000256" key="9">
    <source>
        <dbReference type="HAMAP-Rule" id="MF_00049"/>
    </source>
</evidence>
<dbReference type="FunFam" id="3.90.740.10:FF:000012">
    <property type="entry name" value="Leucine--tRNA ligase"/>
    <property type="match status" value="1"/>
</dbReference>
<feature type="short sequence motif" description="'HIGH' region" evidence="9">
    <location>
        <begin position="88"/>
        <end position="98"/>
    </location>
</feature>
<dbReference type="Pfam" id="PF08264">
    <property type="entry name" value="Anticodon_1"/>
    <property type="match status" value="1"/>
</dbReference>
<dbReference type="PANTHER" id="PTHR43740:SF2">
    <property type="entry name" value="LEUCINE--TRNA LIGASE, MITOCHONDRIAL"/>
    <property type="match status" value="1"/>
</dbReference>
<dbReference type="SUPFAM" id="SSF50677">
    <property type="entry name" value="ValRS/IleRS/LeuRS editing domain"/>
    <property type="match status" value="1"/>
</dbReference>
<feature type="short sequence motif" description="'KMSKS' region" evidence="9">
    <location>
        <begin position="681"/>
        <end position="685"/>
    </location>
</feature>
<keyword evidence="4 9" id="KW-0547">Nucleotide-binding</keyword>
<dbReference type="GO" id="GO:0006429">
    <property type="term" value="P:leucyl-tRNA aminoacylation"/>
    <property type="evidence" value="ECO:0007669"/>
    <property type="project" value="UniProtKB-UniRule"/>
</dbReference>
<feature type="domain" description="Aminoacyl-tRNA synthetase class Ia" evidence="11">
    <location>
        <begin position="680"/>
        <end position="719"/>
    </location>
</feature>
<dbReference type="FunFam" id="3.40.50.620:FF:000003">
    <property type="entry name" value="Leucine--tRNA ligase"/>
    <property type="match status" value="1"/>
</dbReference>
<dbReference type="EMBL" id="JAGBKN010000007">
    <property type="protein sequence ID" value="MBO1516714.1"/>
    <property type="molecule type" value="Genomic_DNA"/>
</dbReference>
<comment type="catalytic activity">
    <reaction evidence="8 9">
        <text>tRNA(Leu) + L-leucine + ATP = L-leucyl-tRNA(Leu) + AMP + diphosphate</text>
        <dbReference type="Rhea" id="RHEA:11688"/>
        <dbReference type="Rhea" id="RHEA-COMP:9613"/>
        <dbReference type="Rhea" id="RHEA-COMP:9622"/>
        <dbReference type="ChEBI" id="CHEBI:30616"/>
        <dbReference type="ChEBI" id="CHEBI:33019"/>
        <dbReference type="ChEBI" id="CHEBI:57427"/>
        <dbReference type="ChEBI" id="CHEBI:78442"/>
        <dbReference type="ChEBI" id="CHEBI:78494"/>
        <dbReference type="ChEBI" id="CHEBI:456215"/>
        <dbReference type="EC" id="6.1.1.4"/>
    </reaction>
</comment>
<dbReference type="InterPro" id="IPR009080">
    <property type="entry name" value="tRNAsynth_Ia_anticodon-bd"/>
</dbReference>
<evidence type="ECO:0000259" key="12">
    <source>
        <dbReference type="Pfam" id="PF08264"/>
    </source>
</evidence>
<dbReference type="PANTHER" id="PTHR43740">
    <property type="entry name" value="LEUCYL-TRNA SYNTHETASE"/>
    <property type="match status" value="1"/>
</dbReference>
<feature type="domain" description="Methionyl/Leucyl tRNA synthetase" evidence="13">
    <location>
        <begin position="86"/>
        <end position="217"/>
    </location>
</feature>
<evidence type="ECO:0000256" key="7">
    <source>
        <dbReference type="ARBA" id="ARBA00023146"/>
    </source>
</evidence>
<evidence type="ECO:0000313" key="16">
    <source>
        <dbReference type="Proteomes" id="UP000664161"/>
    </source>
</evidence>
<dbReference type="Pfam" id="PF09334">
    <property type="entry name" value="tRNA-synt_1g"/>
    <property type="match status" value="1"/>
</dbReference>
<dbReference type="InterPro" id="IPR001412">
    <property type="entry name" value="aa-tRNA-synth_I_CS"/>
</dbReference>
<dbReference type="InterPro" id="IPR013155">
    <property type="entry name" value="M/V/L/I-tRNA-synth_anticd-bd"/>
</dbReference>
<keyword evidence="16" id="KW-1185">Reference proteome</keyword>
<reference evidence="15 16" key="1">
    <citation type="submission" date="2021-03" db="EMBL/GenBank/DDBJ databases">
        <authorList>
            <person name="Shang D.-D."/>
            <person name="Du Z.-J."/>
            <person name="Chen G.-J."/>
        </authorList>
    </citation>
    <scope>NUCLEOTIDE SEQUENCE [LARGE SCALE GENOMIC DNA]</scope>
    <source>
        <strain evidence="15 16">F2608</strain>
    </source>
</reference>
<comment type="caution">
    <text evidence="15">The sequence shown here is derived from an EMBL/GenBank/DDBJ whole genome shotgun (WGS) entry which is preliminary data.</text>
</comment>
<dbReference type="NCBIfam" id="TIGR00396">
    <property type="entry name" value="leuS_bact"/>
    <property type="match status" value="1"/>
</dbReference>
<dbReference type="GO" id="GO:0004823">
    <property type="term" value="F:leucine-tRNA ligase activity"/>
    <property type="evidence" value="ECO:0007669"/>
    <property type="project" value="UniProtKB-UniRule"/>
</dbReference>
<feature type="binding site" evidence="9">
    <location>
        <position position="684"/>
    </location>
    <ligand>
        <name>ATP</name>
        <dbReference type="ChEBI" id="CHEBI:30616"/>
    </ligand>
</feature>
<dbReference type="EC" id="6.1.1.4" evidence="9"/>
<dbReference type="GO" id="GO:0002161">
    <property type="term" value="F:aminoacyl-tRNA deacylase activity"/>
    <property type="evidence" value="ECO:0007669"/>
    <property type="project" value="InterPro"/>
</dbReference>
<name>A0AAW4IN76_9GAMM</name>
<dbReference type="GO" id="GO:0005829">
    <property type="term" value="C:cytosol"/>
    <property type="evidence" value="ECO:0007669"/>
    <property type="project" value="TreeGrafter"/>
</dbReference>
<dbReference type="InterPro" id="IPR014729">
    <property type="entry name" value="Rossmann-like_a/b/a_fold"/>
</dbReference>
<comment type="similarity">
    <text evidence="1 9 10">Belongs to the class-I aminoacyl-tRNA synthetase family.</text>
</comment>
<dbReference type="FunFam" id="1.10.730.10:FF:000002">
    <property type="entry name" value="Leucine--tRNA ligase"/>
    <property type="match status" value="1"/>
</dbReference>
<dbReference type="Pfam" id="PF00133">
    <property type="entry name" value="tRNA-synt_1"/>
    <property type="match status" value="1"/>
</dbReference>
<dbReference type="Proteomes" id="UP000664161">
    <property type="component" value="Unassembled WGS sequence"/>
</dbReference>
<evidence type="ECO:0000259" key="14">
    <source>
        <dbReference type="Pfam" id="PF13603"/>
    </source>
</evidence>
<dbReference type="AlphaFoldDB" id="A0AAW4IN76"/>
<dbReference type="InterPro" id="IPR009008">
    <property type="entry name" value="Val/Leu/Ile-tRNA-synth_edit"/>
</dbReference>
<evidence type="ECO:0000259" key="13">
    <source>
        <dbReference type="Pfam" id="PF09334"/>
    </source>
</evidence>
<dbReference type="InterPro" id="IPR002300">
    <property type="entry name" value="aa-tRNA-synth_Ia"/>
</dbReference>
<dbReference type="Gene3D" id="3.90.740.10">
    <property type="entry name" value="Valyl/Leucyl/Isoleucyl-tRNA synthetase, editing domain"/>
    <property type="match status" value="1"/>
</dbReference>
<dbReference type="Gene3D" id="2.20.28.290">
    <property type="match status" value="1"/>
</dbReference>
<dbReference type="InterPro" id="IPR002302">
    <property type="entry name" value="Leu-tRNA-ligase"/>
</dbReference>
<dbReference type="FunFam" id="3.40.50.620:FF:000124">
    <property type="entry name" value="Leucine--tRNA ligase"/>
    <property type="match status" value="1"/>
</dbReference>
<comment type="subcellular location">
    <subcellularLocation>
        <location evidence="9">Cytoplasm</location>
    </subcellularLocation>
</comment>
<keyword evidence="6 9" id="KW-0648">Protein biosynthesis</keyword>
<evidence type="ECO:0000313" key="15">
    <source>
        <dbReference type="EMBL" id="MBO1516714.1"/>
    </source>
</evidence>
<dbReference type="InterPro" id="IPR025709">
    <property type="entry name" value="Leu_tRNA-synth_edit"/>
</dbReference>
<dbReference type="CDD" id="cd07958">
    <property type="entry name" value="Anticodon_Ia_Leu_BEm"/>
    <property type="match status" value="1"/>
</dbReference>
<evidence type="ECO:0000256" key="6">
    <source>
        <dbReference type="ARBA" id="ARBA00022917"/>
    </source>
</evidence>
<dbReference type="Pfam" id="PF13603">
    <property type="entry name" value="tRNA-synt_1_2"/>
    <property type="match status" value="1"/>
</dbReference>
<organism evidence="15 16">
    <name type="scientific">Psychrobacter halodurans</name>
    <dbReference type="NCBI Taxonomy" id="2818439"/>
    <lineage>
        <taxon>Bacteria</taxon>
        <taxon>Pseudomonadati</taxon>
        <taxon>Pseudomonadota</taxon>
        <taxon>Gammaproteobacteria</taxon>
        <taxon>Moraxellales</taxon>
        <taxon>Moraxellaceae</taxon>
        <taxon>Psychrobacter</taxon>
    </lineage>
</organism>
<dbReference type="GO" id="GO:0005524">
    <property type="term" value="F:ATP binding"/>
    <property type="evidence" value="ECO:0007669"/>
    <property type="project" value="UniProtKB-UniRule"/>
</dbReference>
<accession>A0AAW4IN76</accession>
<protein>
    <recommendedName>
        <fullName evidence="9">Leucine--tRNA ligase</fullName>
        <ecNumber evidence="9">6.1.1.4</ecNumber>
    </recommendedName>
    <alternativeName>
        <fullName evidence="9">Leucyl-tRNA synthetase</fullName>
        <shortName evidence="9">LeuRS</shortName>
    </alternativeName>
</protein>
<evidence type="ECO:0000256" key="3">
    <source>
        <dbReference type="ARBA" id="ARBA00022598"/>
    </source>
</evidence>
<keyword evidence="5 9" id="KW-0067">ATP-binding</keyword>
<proteinExistence type="inferred from homology"/>
<evidence type="ECO:0000256" key="4">
    <source>
        <dbReference type="ARBA" id="ARBA00022741"/>
    </source>
</evidence>
<keyword evidence="7 9" id="KW-0030">Aminoacyl-tRNA synthetase</keyword>
<dbReference type="PRINTS" id="PR00985">
    <property type="entry name" value="TRNASYNTHLEU"/>
</dbReference>
<feature type="domain" description="Methionyl/Valyl/Leucyl/Isoleucyl-tRNA synthetase anticodon-binding" evidence="12">
    <location>
        <begin position="776"/>
        <end position="896"/>
    </location>
</feature>
<evidence type="ECO:0000256" key="5">
    <source>
        <dbReference type="ARBA" id="ARBA00022840"/>
    </source>
</evidence>
<evidence type="ECO:0000256" key="2">
    <source>
        <dbReference type="ARBA" id="ARBA00022490"/>
    </source>
</evidence>
<evidence type="ECO:0000256" key="8">
    <source>
        <dbReference type="ARBA" id="ARBA00047469"/>
    </source>
</evidence>
<gene>
    <name evidence="9" type="primary">leuS</name>
    <name evidence="15" type="ORF">J3491_05105</name>
</gene>
<sequence length="935" mass="104548">MLWHYFVLPNLSVIILSVIINFEPTMSNAVTAETANTNQTNNTSIDPTQYQPQLIEAAQQAKWATDKRYEVSNEPSDKPSRYMLSMFPYPSGKLHMGHVRNYTISDVLSRYYRLKGFDVMQPMGWDGFGLPAENAAIANQTPPAAWTFANIDNMRAQLKLLGLSIDWSREFATCSPEYYQWEQWLFLQLYKKGLVYKKLSTVNWDPVDNTVLANEQVIDGKGWRSGAPVEKRDIPMYYFNITDYADELLDDLDQLEGHWPSEVLTMQRNWIGRSAGMEVHFPYELSGERNTLEVFTTRPDTLMGVTYVAVAAEHPLAQYASEQDDAIAQFCALCKKGSVAEADLAKAEKIGMDTGLTVTHPLTGEEVPVWVANYVLMSYGSGAVMAVPAHDERDYEFATKYSLPIKQVIQSPADFEASVLAAAQADGSEPNLAYTERNILVNSGEFDGLDFDQAFEAMLAKLEPQQLAKKKIQYRLRDWGVSRQRYWGCPIPMINCEHCGTVPVEEQDLPVVLPTDVVPDGRGNPLKSMPEFVNTTCPKCGNPAERETDTFDTFVESSWYYARFASPNDTQNMVNKSAANKWLPVDQYIGGVEHAVMHLLYARFFHKLMRDENLVSGNEPFANLMTQGMVLAGTFYRRNADGSTTYYFTEDVDIDYNERGQPVKAILKSDGRPVTIGKIEKMSKSKNNGVDPQITIDKYGADTVRLYTLFTAPADQTLEWSDDALKGPYNFVKKVWRIATDHMQALAAASLSPDALNKATLNNEALNTEHLSKAAKNLRRKTHETIAKIDSDLGERLALNTPVSSLMELANELTGFKASSEQDLQVQHEALIDLLIMLSAYAPHVGEHLLEQLGVDTVNLSYPAVDERALVQDTITMVVQVNGKMRGKMDVAPNSDPEQLKAQARALEGVAKFLTGDIKKEIVVPNKLVNIVVAG</sequence>
<dbReference type="SUPFAM" id="SSF52374">
    <property type="entry name" value="Nucleotidylyl transferase"/>
    <property type="match status" value="1"/>
</dbReference>
<feature type="domain" description="Leucyl-tRNA synthetase editing" evidence="14">
    <location>
        <begin position="268"/>
        <end position="462"/>
    </location>
</feature>
<dbReference type="InterPro" id="IPR015413">
    <property type="entry name" value="Methionyl/Leucyl_tRNA_Synth"/>
</dbReference>
<keyword evidence="2 9" id="KW-0963">Cytoplasm</keyword>
<evidence type="ECO:0000256" key="10">
    <source>
        <dbReference type="RuleBase" id="RU363035"/>
    </source>
</evidence>
<dbReference type="Gene3D" id="3.10.20.590">
    <property type="match status" value="1"/>
</dbReference>
<dbReference type="HAMAP" id="MF_00049_B">
    <property type="entry name" value="Leu_tRNA_synth_B"/>
    <property type="match status" value="1"/>
</dbReference>
<evidence type="ECO:0000256" key="1">
    <source>
        <dbReference type="ARBA" id="ARBA00005594"/>
    </source>
</evidence>
<dbReference type="Gene3D" id="3.40.50.620">
    <property type="entry name" value="HUPs"/>
    <property type="match status" value="2"/>
</dbReference>
<dbReference type="PROSITE" id="PS00178">
    <property type="entry name" value="AA_TRNA_LIGASE_I"/>
    <property type="match status" value="1"/>
</dbReference>
<evidence type="ECO:0000259" key="11">
    <source>
        <dbReference type="Pfam" id="PF00133"/>
    </source>
</evidence>
<dbReference type="SUPFAM" id="SSF47323">
    <property type="entry name" value="Anticodon-binding domain of a subclass of class I aminoacyl-tRNA synthetases"/>
    <property type="match status" value="1"/>
</dbReference>
<keyword evidence="3 9" id="KW-0436">Ligase</keyword>